<comment type="pathway">
    <text evidence="2 17">Lipid metabolism; malonyl-CoA biosynthesis; malonyl-CoA from acetyl-CoA: step 1/1.</text>
</comment>
<evidence type="ECO:0000256" key="8">
    <source>
        <dbReference type="ARBA" id="ARBA00022741"/>
    </source>
</evidence>
<feature type="domain" description="ATP-grasp" evidence="18">
    <location>
        <begin position="120"/>
        <end position="318"/>
    </location>
</feature>
<dbReference type="InterPro" id="IPR005481">
    <property type="entry name" value="BC-like_N"/>
</dbReference>
<sequence length="449" mass="49057">MFKKVLIANRGEIACRVIRACRELGVKTVAIHSDVDRESMHVKLADQSICVGPASATESYLNIPSIIAAAEISGADAIHPGYGFLAENTYFAEVCEACGIKFIGPDKESIEKMGDKITAIELMKKAGVPVVPGSNGPVNADDAKLFSLAKKIGYPVIIKATAGGGGKGMRIVNAESELKNAIAMAQAEAKASFSNPEVYMEKYIEEPHHIEFQVLGDRFGKVAYLPERDCSIQRRHQKLVEESPSPLISSALRKKMGKAAKNAAAAVKYVTVGTVEFLVDKKGHFYFMEMNTRIQVEHPVTEMITGIDLVKEQIRLAAGEKLSFNSEKIKILGHAIECRINAEDPDKDFIASPGKIGKLYLPGGPGIRVDTHVYSGYTIPPFYDSLIAKVIALGADREEAIDRMSRALREVEIEGIKNTSSLHGKIMTNEHYRKGSVATDFLPKYIFGR</sequence>
<dbReference type="PROSITE" id="PS00867">
    <property type="entry name" value="CPSASE_2"/>
    <property type="match status" value="1"/>
</dbReference>
<dbReference type="SUPFAM" id="SSF56059">
    <property type="entry name" value="Glutathione synthetase ATP-binding domain-like"/>
    <property type="match status" value="1"/>
</dbReference>
<evidence type="ECO:0000256" key="6">
    <source>
        <dbReference type="ARBA" id="ARBA00022598"/>
    </source>
</evidence>
<keyword evidence="6 17" id="KW-0436">Ligase</keyword>
<evidence type="ECO:0000256" key="2">
    <source>
        <dbReference type="ARBA" id="ARBA00004956"/>
    </source>
</evidence>
<dbReference type="AlphaFoldDB" id="A0A0G3WM46"/>
<keyword evidence="8 16" id="KW-0547">Nucleotide-binding</keyword>
<dbReference type="NCBIfam" id="NF006367">
    <property type="entry name" value="PRK08591.1"/>
    <property type="match status" value="1"/>
</dbReference>
<dbReference type="GO" id="GO:2001295">
    <property type="term" value="P:malonyl-CoA biosynthetic process"/>
    <property type="evidence" value="ECO:0007669"/>
    <property type="project" value="UniProtKB-UniPathway"/>
</dbReference>
<evidence type="ECO:0000259" key="18">
    <source>
        <dbReference type="PROSITE" id="PS50975"/>
    </source>
</evidence>
<keyword evidence="10 16" id="KW-0067">ATP-binding</keyword>
<comment type="subunit">
    <text evidence="3 17">Acetyl-CoA carboxylase is a heterohexamer of biotin carboxyl carrier protein, biotin carboxylase and the two subunits of carboxyl transferase in a 2:2 complex.</text>
</comment>
<evidence type="ECO:0000256" key="12">
    <source>
        <dbReference type="ARBA" id="ARBA00023098"/>
    </source>
</evidence>
<gene>
    <name evidence="20" type="primary">accC</name>
    <name evidence="20" type="ORF">Epro_1160</name>
</gene>
<dbReference type="OrthoDB" id="9807469at2"/>
<evidence type="ECO:0000313" key="20">
    <source>
        <dbReference type="EMBL" id="AKL98539.1"/>
    </source>
</evidence>
<evidence type="ECO:0000256" key="10">
    <source>
        <dbReference type="ARBA" id="ARBA00022840"/>
    </source>
</evidence>
<evidence type="ECO:0000256" key="17">
    <source>
        <dbReference type="RuleBase" id="RU365063"/>
    </source>
</evidence>
<keyword evidence="11" id="KW-0460">Magnesium</keyword>
<dbReference type="InterPro" id="IPR005482">
    <property type="entry name" value="Biotin_COase_C"/>
</dbReference>
<dbReference type="Gene3D" id="3.30.1490.20">
    <property type="entry name" value="ATP-grasp fold, A domain"/>
    <property type="match status" value="1"/>
</dbReference>
<evidence type="ECO:0000256" key="1">
    <source>
        <dbReference type="ARBA" id="ARBA00003761"/>
    </source>
</evidence>
<keyword evidence="7" id="KW-0479">Metal-binding</keyword>
<dbReference type="KEGG" id="epo:Epro_1160"/>
<dbReference type="PROSITE" id="PS50975">
    <property type="entry name" value="ATP_GRASP"/>
    <property type="match status" value="1"/>
</dbReference>
<dbReference type="PATRIC" id="fig|1408281.3.peg.1196"/>
<dbReference type="SMART" id="SM00878">
    <property type="entry name" value="Biotin_carb_C"/>
    <property type="match status" value="1"/>
</dbReference>
<dbReference type="FunFam" id="3.40.50.20:FF:000010">
    <property type="entry name" value="Propionyl-CoA carboxylase subunit alpha"/>
    <property type="match status" value="1"/>
</dbReference>
<keyword evidence="13 17" id="KW-0275">Fatty acid biosynthesis</keyword>
<dbReference type="InterPro" id="IPR013815">
    <property type="entry name" value="ATP_grasp_subdomain_1"/>
</dbReference>
<dbReference type="RefSeq" id="WP_052571171.1">
    <property type="nucleotide sequence ID" value="NZ_CP009498.1"/>
</dbReference>
<dbReference type="NCBIfam" id="TIGR00514">
    <property type="entry name" value="accC"/>
    <property type="match status" value="1"/>
</dbReference>
<dbReference type="GO" id="GO:0006633">
    <property type="term" value="P:fatty acid biosynthetic process"/>
    <property type="evidence" value="ECO:0007669"/>
    <property type="project" value="UniProtKB-KW"/>
</dbReference>
<proteinExistence type="predicted"/>
<organism evidence="20 21">
    <name type="scientific">Endomicrobium proavitum</name>
    <dbReference type="NCBI Taxonomy" id="1408281"/>
    <lineage>
        <taxon>Bacteria</taxon>
        <taxon>Pseudomonadati</taxon>
        <taxon>Elusimicrobiota</taxon>
        <taxon>Endomicrobiia</taxon>
        <taxon>Endomicrobiales</taxon>
        <taxon>Endomicrobiaceae</taxon>
        <taxon>Endomicrobium</taxon>
    </lineage>
</organism>
<dbReference type="PANTHER" id="PTHR48095:SF2">
    <property type="entry name" value="BIOTIN CARBOXYLASE, CHLOROPLASTIC"/>
    <property type="match status" value="1"/>
</dbReference>
<evidence type="ECO:0000256" key="11">
    <source>
        <dbReference type="ARBA" id="ARBA00022842"/>
    </source>
</evidence>
<accession>A0A0G3WM46</accession>
<dbReference type="FunFam" id="3.30.1490.20:FF:000018">
    <property type="entry name" value="Biotin carboxylase"/>
    <property type="match status" value="1"/>
</dbReference>
<evidence type="ECO:0000256" key="5">
    <source>
        <dbReference type="ARBA" id="ARBA00022516"/>
    </source>
</evidence>
<dbReference type="Proteomes" id="UP000035337">
    <property type="component" value="Chromosome"/>
</dbReference>
<comment type="function">
    <text evidence="1 17">This protein is a component of the acetyl coenzyme A carboxylase complex; first, biotin carboxylase catalyzes the carboxylation of the carrier protein and then the transcarboxylase transfers the carboxyl group to form malonyl-CoA.</text>
</comment>
<evidence type="ECO:0000256" key="14">
    <source>
        <dbReference type="ARBA" id="ARBA00023267"/>
    </source>
</evidence>
<dbReference type="GO" id="GO:0004075">
    <property type="term" value="F:biotin carboxylase activity"/>
    <property type="evidence" value="ECO:0007669"/>
    <property type="project" value="UniProtKB-EC"/>
</dbReference>
<dbReference type="InterPro" id="IPR011054">
    <property type="entry name" value="Rudment_hybrid_motif"/>
</dbReference>
<dbReference type="SUPFAM" id="SSF52440">
    <property type="entry name" value="PreATP-grasp domain"/>
    <property type="match status" value="1"/>
</dbReference>
<keyword evidence="12 17" id="KW-0443">Lipid metabolism</keyword>
<dbReference type="SUPFAM" id="SSF51246">
    <property type="entry name" value="Rudiment single hybrid motif"/>
    <property type="match status" value="1"/>
</dbReference>
<evidence type="ECO:0000259" key="19">
    <source>
        <dbReference type="PROSITE" id="PS50979"/>
    </source>
</evidence>
<evidence type="ECO:0000256" key="9">
    <source>
        <dbReference type="ARBA" id="ARBA00022832"/>
    </source>
</evidence>
<evidence type="ECO:0000256" key="3">
    <source>
        <dbReference type="ARBA" id="ARBA00011750"/>
    </source>
</evidence>
<feature type="domain" description="Biotin carboxylation" evidence="19">
    <location>
        <begin position="1"/>
        <end position="447"/>
    </location>
</feature>
<dbReference type="Pfam" id="PF00289">
    <property type="entry name" value="Biotin_carb_N"/>
    <property type="match status" value="1"/>
</dbReference>
<evidence type="ECO:0000256" key="7">
    <source>
        <dbReference type="ARBA" id="ARBA00022723"/>
    </source>
</evidence>
<dbReference type="InterPro" id="IPR016185">
    <property type="entry name" value="PreATP-grasp_dom_sf"/>
</dbReference>
<dbReference type="Pfam" id="PF02785">
    <property type="entry name" value="Biotin_carb_C"/>
    <property type="match status" value="1"/>
</dbReference>
<name>A0A0G3WM46_9BACT</name>
<evidence type="ECO:0000313" key="21">
    <source>
        <dbReference type="Proteomes" id="UP000035337"/>
    </source>
</evidence>
<dbReference type="STRING" id="1408281.Epro_1160"/>
<dbReference type="FunFam" id="3.30.470.20:FF:000028">
    <property type="entry name" value="Methylcrotonoyl-CoA carboxylase subunit alpha, mitochondrial"/>
    <property type="match status" value="1"/>
</dbReference>
<dbReference type="PROSITE" id="PS50979">
    <property type="entry name" value="BC"/>
    <property type="match status" value="1"/>
</dbReference>
<dbReference type="InterPro" id="IPR004549">
    <property type="entry name" value="Acetyl_CoA_COase_biotin_COase"/>
</dbReference>
<protein>
    <recommendedName>
        <fullName evidence="4 17">Biotin carboxylase</fullName>
        <ecNumber evidence="4 17">6.3.4.14</ecNumber>
    </recommendedName>
    <alternativeName>
        <fullName evidence="17">Acetyl-coenzyme A carboxylase biotin carboxylase subunit A</fullName>
    </alternativeName>
</protein>
<keyword evidence="14 17" id="KW-0092">Biotin</keyword>
<dbReference type="InterPro" id="IPR051602">
    <property type="entry name" value="ACC_Biotin_Carboxylase"/>
</dbReference>
<dbReference type="EMBL" id="CP009498">
    <property type="protein sequence ID" value="AKL98539.1"/>
    <property type="molecule type" value="Genomic_DNA"/>
</dbReference>
<dbReference type="PROSITE" id="PS00866">
    <property type="entry name" value="CPSASE_1"/>
    <property type="match status" value="1"/>
</dbReference>
<dbReference type="GO" id="GO:0046872">
    <property type="term" value="F:metal ion binding"/>
    <property type="evidence" value="ECO:0007669"/>
    <property type="project" value="UniProtKB-KW"/>
</dbReference>
<keyword evidence="9 17" id="KW-0276">Fatty acid metabolism</keyword>
<dbReference type="Pfam" id="PF02786">
    <property type="entry name" value="CPSase_L_D2"/>
    <property type="match status" value="1"/>
</dbReference>
<dbReference type="Gene3D" id="3.40.50.20">
    <property type="match status" value="1"/>
</dbReference>
<dbReference type="InterPro" id="IPR005479">
    <property type="entry name" value="CPAse_ATP-bd"/>
</dbReference>
<dbReference type="EC" id="6.3.4.14" evidence="4 17"/>
<evidence type="ECO:0000256" key="4">
    <source>
        <dbReference type="ARBA" id="ARBA00013263"/>
    </source>
</evidence>
<evidence type="ECO:0000256" key="15">
    <source>
        <dbReference type="ARBA" id="ARBA00048600"/>
    </source>
</evidence>
<dbReference type="InterPro" id="IPR011761">
    <property type="entry name" value="ATP-grasp"/>
</dbReference>
<comment type="catalytic activity">
    <reaction evidence="15 17">
        <text>N(6)-biotinyl-L-lysyl-[protein] + hydrogencarbonate + ATP = N(6)-carboxybiotinyl-L-lysyl-[protein] + ADP + phosphate + H(+)</text>
        <dbReference type="Rhea" id="RHEA:13501"/>
        <dbReference type="Rhea" id="RHEA-COMP:10505"/>
        <dbReference type="Rhea" id="RHEA-COMP:10506"/>
        <dbReference type="ChEBI" id="CHEBI:15378"/>
        <dbReference type="ChEBI" id="CHEBI:17544"/>
        <dbReference type="ChEBI" id="CHEBI:30616"/>
        <dbReference type="ChEBI" id="CHEBI:43474"/>
        <dbReference type="ChEBI" id="CHEBI:83144"/>
        <dbReference type="ChEBI" id="CHEBI:83145"/>
        <dbReference type="ChEBI" id="CHEBI:456216"/>
        <dbReference type="EC" id="6.3.4.14"/>
    </reaction>
</comment>
<keyword evidence="5 17" id="KW-0444">Lipid biosynthesis</keyword>
<evidence type="ECO:0000256" key="13">
    <source>
        <dbReference type="ARBA" id="ARBA00023160"/>
    </source>
</evidence>
<keyword evidence="21" id="KW-1185">Reference proteome</keyword>
<evidence type="ECO:0000256" key="16">
    <source>
        <dbReference type="PROSITE-ProRule" id="PRU00409"/>
    </source>
</evidence>
<reference evidence="20 21" key="1">
    <citation type="submission" date="2014-09" db="EMBL/GenBank/DDBJ databases">
        <title>Complete genome sequence of Endomicrobium proavitum.</title>
        <authorList>
            <person name="Zheng H."/>
        </authorList>
    </citation>
    <scope>NUCLEOTIDE SEQUENCE [LARGE SCALE GENOMIC DNA]</scope>
    <source>
        <strain evidence="20 21">Rsa215</strain>
    </source>
</reference>
<dbReference type="Gene3D" id="3.30.470.20">
    <property type="entry name" value="ATP-grasp fold, B domain"/>
    <property type="match status" value="1"/>
</dbReference>
<dbReference type="InterPro" id="IPR011764">
    <property type="entry name" value="Biotin_carboxylation_dom"/>
</dbReference>
<dbReference type="GO" id="GO:0005524">
    <property type="term" value="F:ATP binding"/>
    <property type="evidence" value="ECO:0007669"/>
    <property type="project" value="UniProtKB-UniRule"/>
</dbReference>
<dbReference type="UniPathway" id="UPA00655">
    <property type="reaction ID" value="UER00711"/>
</dbReference>
<dbReference type="PANTHER" id="PTHR48095">
    <property type="entry name" value="PYRUVATE CARBOXYLASE SUBUNIT A"/>
    <property type="match status" value="1"/>
</dbReference>